<keyword evidence="4" id="KW-0961">Cell wall biogenesis/degradation</keyword>
<evidence type="ECO:0000313" key="7">
    <source>
        <dbReference type="EMBL" id="TWI19334.1"/>
    </source>
</evidence>
<gene>
    <name evidence="7" type="ORF">IQ31_02645</name>
</gene>
<dbReference type="EC" id="3.5.1.28" evidence="2"/>
<evidence type="ECO:0000256" key="2">
    <source>
        <dbReference type="ARBA" id="ARBA00011901"/>
    </source>
</evidence>
<keyword evidence="5" id="KW-0732">Signal</keyword>
<feature type="signal peptide" evidence="5">
    <location>
        <begin position="1"/>
        <end position="32"/>
    </location>
</feature>
<dbReference type="CDD" id="cd06583">
    <property type="entry name" value="PGRP"/>
    <property type="match status" value="1"/>
</dbReference>
<organism evidence="7 8">
    <name type="scientific">Sphingobacterium siyangense</name>
    <dbReference type="NCBI Taxonomy" id="459529"/>
    <lineage>
        <taxon>Bacteria</taxon>
        <taxon>Pseudomonadati</taxon>
        <taxon>Bacteroidota</taxon>
        <taxon>Sphingobacteriia</taxon>
        <taxon>Sphingobacteriales</taxon>
        <taxon>Sphingobacteriaceae</taxon>
        <taxon>Sphingobacterium</taxon>
    </lineage>
</organism>
<dbReference type="GO" id="GO:0008745">
    <property type="term" value="F:N-acetylmuramoyl-L-alanine amidase activity"/>
    <property type="evidence" value="ECO:0007669"/>
    <property type="project" value="UniProtKB-EC"/>
</dbReference>
<reference evidence="7 8" key="1">
    <citation type="journal article" date="2015" name="Stand. Genomic Sci.">
        <title>Genomic Encyclopedia of Bacterial and Archaeal Type Strains, Phase III: the genomes of soil and plant-associated and newly described type strains.</title>
        <authorList>
            <person name="Whitman W.B."/>
            <person name="Woyke T."/>
            <person name="Klenk H.P."/>
            <person name="Zhou Y."/>
            <person name="Lilburn T.G."/>
            <person name="Beck B.J."/>
            <person name="De Vos P."/>
            <person name="Vandamme P."/>
            <person name="Eisen J.A."/>
            <person name="Garrity G."/>
            <person name="Hugenholtz P."/>
            <person name="Kyrpides N.C."/>
        </authorList>
    </citation>
    <scope>NUCLEOTIDE SEQUENCE [LARGE SCALE GENOMIC DNA]</scope>
    <source>
        <strain evidence="7 8">CGMCC 1.6855</strain>
    </source>
</reference>
<evidence type="ECO:0000256" key="1">
    <source>
        <dbReference type="ARBA" id="ARBA00001561"/>
    </source>
</evidence>
<protein>
    <recommendedName>
        <fullName evidence="2">N-acetylmuramoyl-L-alanine amidase</fullName>
        <ecNumber evidence="2">3.5.1.28</ecNumber>
    </recommendedName>
</protein>
<dbReference type="PANTHER" id="PTHR30417">
    <property type="entry name" value="N-ACETYLMURAMOYL-L-ALANINE AMIDASE AMID"/>
    <property type="match status" value="1"/>
</dbReference>
<evidence type="ECO:0000256" key="3">
    <source>
        <dbReference type="ARBA" id="ARBA00022801"/>
    </source>
</evidence>
<feature type="domain" description="N-acetylmuramoyl-L-alanine amidase" evidence="6">
    <location>
        <begin position="69"/>
        <end position="201"/>
    </location>
</feature>
<accession>A0A562MHF7</accession>
<feature type="chain" id="PRO_5021899197" description="N-acetylmuramoyl-L-alanine amidase" evidence="5">
    <location>
        <begin position="33"/>
        <end position="281"/>
    </location>
</feature>
<dbReference type="InterPro" id="IPR036505">
    <property type="entry name" value="Amidase/PGRP_sf"/>
</dbReference>
<comment type="catalytic activity">
    <reaction evidence="1">
        <text>Hydrolyzes the link between N-acetylmuramoyl residues and L-amino acid residues in certain cell-wall glycopeptides.</text>
        <dbReference type="EC" id="3.5.1.28"/>
    </reaction>
</comment>
<dbReference type="GO" id="GO:0009253">
    <property type="term" value="P:peptidoglycan catabolic process"/>
    <property type="evidence" value="ECO:0007669"/>
    <property type="project" value="InterPro"/>
</dbReference>
<dbReference type="Gene3D" id="3.40.80.10">
    <property type="entry name" value="Peptidoglycan recognition protein-like"/>
    <property type="match status" value="1"/>
</dbReference>
<evidence type="ECO:0000313" key="8">
    <source>
        <dbReference type="Proteomes" id="UP000315908"/>
    </source>
</evidence>
<dbReference type="PROSITE" id="PS51257">
    <property type="entry name" value="PROKAR_LIPOPROTEIN"/>
    <property type="match status" value="1"/>
</dbReference>
<comment type="caution">
    <text evidence="7">The sequence shown here is derived from an EMBL/GenBank/DDBJ whole genome shotgun (WGS) entry which is preliminary data.</text>
</comment>
<dbReference type="EMBL" id="VLKR01000013">
    <property type="protein sequence ID" value="TWI19334.1"/>
    <property type="molecule type" value="Genomic_DNA"/>
</dbReference>
<name>A0A562MHF7_9SPHI</name>
<dbReference type="Proteomes" id="UP000315908">
    <property type="component" value="Unassembled WGS sequence"/>
</dbReference>
<dbReference type="GO" id="GO:0071555">
    <property type="term" value="P:cell wall organization"/>
    <property type="evidence" value="ECO:0007669"/>
    <property type="project" value="UniProtKB-KW"/>
</dbReference>
<evidence type="ECO:0000256" key="5">
    <source>
        <dbReference type="SAM" id="SignalP"/>
    </source>
</evidence>
<dbReference type="AlphaFoldDB" id="A0A562MHF7"/>
<proteinExistence type="predicted"/>
<dbReference type="SUPFAM" id="SSF55846">
    <property type="entry name" value="N-acetylmuramoyl-L-alanine amidase-like"/>
    <property type="match status" value="1"/>
</dbReference>
<dbReference type="PANTHER" id="PTHR30417:SF1">
    <property type="entry name" value="N-ACETYLMURAMOYL-L-ALANINE AMIDASE AMID"/>
    <property type="match status" value="1"/>
</dbReference>
<keyword evidence="3" id="KW-0378">Hydrolase</keyword>
<dbReference type="InterPro" id="IPR051206">
    <property type="entry name" value="NAMLAA_amidase_2"/>
</dbReference>
<evidence type="ECO:0000259" key="6">
    <source>
        <dbReference type="SMART" id="SM00644"/>
    </source>
</evidence>
<sequence length="281" mass="31843">MLKHFNMKILKFSINLCVATALLASCAGGKYAKTEKVYKKQAKEFSKLYKQSPVIGQLEKVNVKEQQWIASINFGIRKPNFVVIHHTAQDSLGQTIRTFHSAKAGVSSHYVVGRDGKVVQMVNDLYRAHHAGLGKWGNDTDLNSSSIGIELDNNGTTDPWTDAQINALTQLLTYLKTTYRIPQANFIGHMDLAPTRKNDPSRFPWKKLADQGFGFWYEDYLEVPPADFNPKMALRIIGYDVSNLDAAIKAFKIHYIQQDVNTAFMSENDLKILYSIYKKFL</sequence>
<dbReference type="SMART" id="SM00644">
    <property type="entry name" value="Ami_2"/>
    <property type="match status" value="1"/>
</dbReference>
<dbReference type="GO" id="GO:0019867">
    <property type="term" value="C:outer membrane"/>
    <property type="evidence" value="ECO:0007669"/>
    <property type="project" value="TreeGrafter"/>
</dbReference>
<dbReference type="InterPro" id="IPR002502">
    <property type="entry name" value="Amidase_domain"/>
</dbReference>
<dbReference type="Pfam" id="PF01510">
    <property type="entry name" value="Amidase_2"/>
    <property type="match status" value="1"/>
</dbReference>
<evidence type="ECO:0000256" key="4">
    <source>
        <dbReference type="ARBA" id="ARBA00023316"/>
    </source>
</evidence>
<dbReference type="GO" id="GO:0009254">
    <property type="term" value="P:peptidoglycan turnover"/>
    <property type="evidence" value="ECO:0007669"/>
    <property type="project" value="TreeGrafter"/>
</dbReference>